<dbReference type="SMART" id="SM00768">
    <property type="entry name" value="X8"/>
    <property type="match status" value="1"/>
</dbReference>
<keyword evidence="4" id="KW-1185">Reference proteome</keyword>
<dbReference type="InterPro" id="IPR012946">
    <property type="entry name" value="X8"/>
</dbReference>
<gene>
    <name evidence="3" type="ORF">ZOSMA_70G00320</name>
</gene>
<proteinExistence type="predicted"/>
<dbReference type="PANTHER" id="PTHR31044:SF57">
    <property type="entry name" value="CARBOHYDRATE-BINDING X8 DOMAIN SUPERFAMILY PROTEIN"/>
    <property type="match status" value="1"/>
</dbReference>
<dbReference type="Gene3D" id="1.20.58.1040">
    <property type="match status" value="1"/>
</dbReference>
<dbReference type="OMA" id="SKGRNHW"/>
<evidence type="ECO:0000256" key="1">
    <source>
        <dbReference type="ARBA" id="ARBA00022729"/>
    </source>
</evidence>
<evidence type="ECO:0000259" key="2">
    <source>
        <dbReference type="SMART" id="SM00768"/>
    </source>
</evidence>
<dbReference type="AlphaFoldDB" id="A0A0K9NQX7"/>
<evidence type="ECO:0000313" key="3">
    <source>
        <dbReference type="EMBL" id="KMZ59018.1"/>
    </source>
</evidence>
<dbReference type="Proteomes" id="UP000036987">
    <property type="component" value="Unassembled WGS sequence"/>
</dbReference>
<reference evidence="4" key="1">
    <citation type="journal article" date="2016" name="Nature">
        <title>The genome of the seagrass Zostera marina reveals angiosperm adaptation to the sea.</title>
        <authorList>
            <person name="Olsen J.L."/>
            <person name="Rouze P."/>
            <person name="Verhelst B."/>
            <person name="Lin Y.-C."/>
            <person name="Bayer T."/>
            <person name="Collen J."/>
            <person name="Dattolo E."/>
            <person name="De Paoli E."/>
            <person name="Dittami S."/>
            <person name="Maumus F."/>
            <person name="Michel G."/>
            <person name="Kersting A."/>
            <person name="Lauritano C."/>
            <person name="Lohaus R."/>
            <person name="Toepel M."/>
            <person name="Tonon T."/>
            <person name="Vanneste K."/>
            <person name="Amirebrahimi M."/>
            <person name="Brakel J."/>
            <person name="Bostroem C."/>
            <person name="Chovatia M."/>
            <person name="Grimwood J."/>
            <person name="Jenkins J.W."/>
            <person name="Jueterbock A."/>
            <person name="Mraz A."/>
            <person name="Stam W.T."/>
            <person name="Tice H."/>
            <person name="Bornberg-Bauer E."/>
            <person name="Green P.J."/>
            <person name="Pearson G.A."/>
            <person name="Procaccini G."/>
            <person name="Duarte C.M."/>
            <person name="Schmutz J."/>
            <person name="Reusch T.B.H."/>
            <person name="Van de Peer Y."/>
        </authorList>
    </citation>
    <scope>NUCLEOTIDE SEQUENCE [LARGE SCALE GENOMIC DNA]</scope>
    <source>
        <strain evidence="4">cv. Finnish</strain>
    </source>
</reference>
<organism evidence="3 4">
    <name type="scientific">Zostera marina</name>
    <name type="common">Eelgrass</name>
    <dbReference type="NCBI Taxonomy" id="29655"/>
    <lineage>
        <taxon>Eukaryota</taxon>
        <taxon>Viridiplantae</taxon>
        <taxon>Streptophyta</taxon>
        <taxon>Embryophyta</taxon>
        <taxon>Tracheophyta</taxon>
        <taxon>Spermatophyta</taxon>
        <taxon>Magnoliopsida</taxon>
        <taxon>Liliopsida</taxon>
        <taxon>Zosteraceae</taxon>
        <taxon>Zostera</taxon>
    </lineage>
</organism>
<dbReference type="GO" id="GO:0009506">
    <property type="term" value="C:plasmodesma"/>
    <property type="evidence" value="ECO:0007669"/>
    <property type="project" value="UniProtKB-ARBA"/>
</dbReference>
<keyword evidence="1" id="KW-0732">Signal</keyword>
<feature type="domain" description="X8" evidence="2">
    <location>
        <begin position="9"/>
        <end position="92"/>
    </location>
</feature>
<sequence length="93" mass="10198">MVVHAKEKTWCVAKPSSNDATLLENINYACSIVDCGILKHGGACFYPNNLISHASVAMNLYYQSNGKNPWNCYFKASGLVTKINPSVGNCYYA</sequence>
<dbReference type="Pfam" id="PF07983">
    <property type="entry name" value="X8"/>
    <property type="match status" value="1"/>
</dbReference>
<protein>
    <submittedName>
        <fullName evidence="3">CBM43-containing protein</fullName>
    </submittedName>
</protein>
<dbReference type="EMBL" id="LFYR01001823">
    <property type="protein sequence ID" value="KMZ59018.1"/>
    <property type="molecule type" value="Genomic_DNA"/>
</dbReference>
<dbReference type="PANTHER" id="PTHR31044">
    <property type="entry name" value="BETA-1,3 GLUCANASE"/>
    <property type="match status" value="1"/>
</dbReference>
<dbReference type="InterPro" id="IPR044788">
    <property type="entry name" value="X8_dom_prot"/>
</dbReference>
<name>A0A0K9NQX7_ZOSMR</name>
<evidence type="ECO:0000313" key="4">
    <source>
        <dbReference type="Proteomes" id="UP000036987"/>
    </source>
</evidence>
<accession>A0A0K9NQX7</accession>
<comment type="caution">
    <text evidence="3">The sequence shown here is derived from an EMBL/GenBank/DDBJ whole genome shotgun (WGS) entry which is preliminary data.</text>
</comment>
<dbReference type="OrthoDB" id="1928574at2759"/>